<dbReference type="InterPro" id="IPR005123">
    <property type="entry name" value="Oxoglu/Fe-dep_dioxygenase_dom"/>
</dbReference>
<keyword evidence="7" id="KW-1185">Reference proteome</keyword>
<dbReference type="GeneID" id="120274313"/>
<dbReference type="PRINTS" id="PR00682">
    <property type="entry name" value="IPNSYNTHASE"/>
</dbReference>
<evidence type="ECO:0000259" key="6">
    <source>
        <dbReference type="PROSITE" id="PS51471"/>
    </source>
</evidence>
<dbReference type="InterPro" id="IPR026992">
    <property type="entry name" value="DIOX_N"/>
</dbReference>
<dbReference type="Pfam" id="PF14226">
    <property type="entry name" value="DIOX_N"/>
    <property type="match status" value="1"/>
</dbReference>
<dbReference type="RefSeq" id="XP_039136887.1">
    <property type="nucleotide sequence ID" value="XM_039280953.1"/>
</dbReference>
<accession>A0AB40CDR3</accession>
<keyword evidence="2 5" id="KW-0479">Metal-binding</keyword>
<dbReference type="SUPFAM" id="SSF51197">
    <property type="entry name" value="Clavaminate synthase-like"/>
    <property type="match status" value="1"/>
</dbReference>
<keyword evidence="4 5" id="KW-0408">Iron</keyword>
<evidence type="ECO:0000256" key="2">
    <source>
        <dbReference type="ARBA" id="ARBA00022723"/>
    </source>
</evidence>
<dbReference type="PROSITE" id="PS51257">
    <property type="entry name" value="PROKAR_LIPOPROTEIN"/>
    <property type="match status" value="1"/>
</dbReference>
<dbReference type="InterPro" id="IPR044861">
    <property type="entry name" value="IPNS-like_FE2OG_OXY"/>
</dbReference>
<organism evidence="7 8">
    <name type="scientific">Dioscorea cayennensis subsp. rotundata</name>
    <name type="common">White Guinea yam</name>
    <name type="synonym">Dioscorea rotundata</name>
    <dbReference type="NCBI Taxonomy" id="55577"/>
    <lineage>
        <taxon>Eukaryota</taxon>
        <taxon>Viridiplantae</taxon>
        <taxon>Streptophyta</taxon>
        <taxon>Embryophyta</taxon>
        <taxon>Tracheophyta</taxon>
        <taxon>Spermatophyta</taxon>
        <taxon>Magnoliopsida</taxon>
        <taxon>Liliopsida</taxon>
        <taxon>Dioscoreales</taxon>
        <taxon>Dioscoreaceae</taxon>
        <taxon>Dioscorea</taxon>
    </lineage>
</organism>
<dbReference type="PANTHER" id="PTHR47990">
    <property type="entry name" value="2-OXOGLUTARATE (2OG) AND FE(II)-DEPENDENT OXYGENASE SUPERFAMILY PROTEIN-RELATED"/>
    <property type="match status" value="1"/>
</dbReference>
<keyword evidence="3 5" id="KW-0560">Oxidoreductase</keyword>
<evidence type="ECO:0000313" key="8">
    <source>
        <dbReference type="RefSeq" id="XP_039136887.1"/>
    </source>
</evidence>
<reference evidence="8" key="1">
    <citation type="submission" date="2025-08" db="UniProtKB">
        <authorList>
            <consortium name="RefSeq"/>
        </authorList>
    </citation>
    <scope>IDENTIFICATION</scope>
</reference>
<dbReference type="AlphaFoldDB" id="A0AB40CDR3"/>
<dbReference type="InterPro" id="IPR050231">
    <property type="entry name" value="Iron_ascorbate_oxido_reductase"/>
</dbReference>
<comment type="cofactor">
    <cofactor evidence="1">
        <name>L-ascorbate</name>
        <dbReference type="ChEBI" id="CHEBI:38290"/>
    </cofactor>
</comment>
<dbReference type="Gene3D" id="2.60.120.330">
    <property type="entry name" value="B-lactam Antibiotic, Isopenicillin N Synthase, Chain"/>
    <property type="match status" value="1"/>
</dbReference>
<evidence type="ECO:0000313" key="7">
    <source>
        <dbReference type="Proteomes" id="UP001515500"/>
    </source>
</evidence>
<evidence type="ECO:0000256" key="1">
    <source>
        <dbReference type="ARBA" id="ARBA00001961"/>
    </source>
</evidence>
<comment type="similarity">
    <text evidence="5">Belongs to the iron/ascorbate-dependent oxidoreductase family.</text>
</comment>
<dbReference type="GO" id="GO:0016491">
    <property type="term" value="F:oxidoreductase activity"/>
    <property type="evidence" value="ECO:0007669"/>
    <property type="project" value="UniProtKB-KW"/>
</dbReference>
<proteinExistence type="inferred from homology"/>
<sequence>MPGPKQASVQLPIIDIYQTILSPSSLSSISQACKDLGFFLITNHGISQDLYNSLYSLSNHLFNLPLDTKLLLGPSTPVNTYTPLFIASPFFESLRVSGPHYFSSAKSSADLLFTNNTTTDYTSQFCSVMEEYGNKMVELSKRIIAVVLECLGDGFEMKYCESEFSQCHGYLRINNYIAPEVVQEEEEEEEGGNGLGEIEGLGMHTDMSCITVLYQDESGGLQVRSKEGWVDIETGEGTLVVNIGDLLQAWSNGRMRSSAHRVLLKKKKKVRRMSLAFFWCFEDEKVIMAPSDVVGEGKERIYRPFVCKEYVEFRQSSVQGRFDKVGFTVDDFAAIIGS</sequence>
<evidence type="ECO:0000256" key="3">
    <source>
        <dbReference type="ARBA" id="ARBA00023002"/>
    </source>
</evidence>
<dbReference type="GO" id="GO:0046872">
    <property type="term" value="F:metal ion binding"/>
    <property type="evidence" value="ECO:0007669"/>
    <property type="project" value="UniProtKB-KW"/>
</dbReference>
<gene>
    <name evidence="8" type="primary">LOC120274313</name>
</gene>
<feature type="domain" description="Fe2OG dioxygenase" evidence="6">
    <location>
        <begin position="163"/>
        <end position="282"/>
    </location>
</feature>
<name>A0AB40CDR3_DIOCR</name>
<evidence type="ECO:0000256" key="4">
    <source>
        <dbReference type="ARBA" id="ARBA00023004"/>
    </source>
</evidence>
<protein>
    <submittedName>
        <fullName evidence="8">Gibberellin 20-oxidase-like protein</fullName>
    </submittedName>
</protein>
<dbReference type="PROSITE" id="PS51471">
    <property type="entry name" value="FE2OG_OXY"/>
    <property type="match status" value="1"/>
</dbReference>
<evidence type="ECO:0000256" key="5">
    <source>
        <dbReference type="RuleBase" id="RU003682"/>
    </source>
</evidence>
<dbReference type="Proteomes" id="UP001515500">
    <property type="component" value="Chromosome 2"/>
</dbReference>
<dbReference type="Pfam" id="PF03171">
    <property type="entry name" value="2OG-FeII_Oxy"/>
    <property type="match status" value="1"/>
</dbReference>
<dbReference type="InterPro" id="IPR027443">
    <property type="entry name" value="IPNS-like_sf"/>
</dbReference>